<dbReference type="RefSeq" id="WP_137192157.1">
    <property type="nucleotide sequence ID" value="NZ_CP039964.1"/>
</dbReference>
<gene>
    <name evidence="2" type="ORF">EOK75_00720</name>
</gene>
<keyword evidence="3" id="KW-1185">Reference proteome</keyword>
<dbReference type="OrthoDB" id="193051at2"/>
<dbReference type="AlphaFoldDB" id="A0A4P8ECU6"/>
<accession>A0A4P8ECU6</accession>
<organism evidence="2 3">
    <name type="scientific">Pseudorhodobacter turbinis</name>
    <dbReference type="NCBI Taxonomy" id="2500533"/>
    <lineage>
        <taxon>Bacteria</taxon>
        <taxon>Pseudomonadati</taxon>
        <taxon>Pseudomonadota</taxon>
        <taxon>Alphaproteobacteria</taxon>
        <taxon>Rhodobacterales</taxon>
        <taxon>Paracoccaceae</taxon>
        <taxon>Pseudorhodobacter</taxon>
    </lineage>
</organism>
<keyword evidence="1" id="KW-0812">Transmembrane</keyword>
<keyword evidence="1" id="KW-0472">Membrane</keyword>
<protein>
    <submittedName>
        <fullName evidence="2">DUF2937 family protein</fullName>
    </submittedName>
</protein>
<proteinExistence type="predicted"/>
<reference evidence="2 3" key="1">
    <citation type="submission" date="2019-05" db="EMBL/GenBank/DDBJ databases">
        <title>Pseudorhodobacter turbinis sp. nov., isolated from the gut of the Korean turban shell.</title>
        <authorList>
            <person name="Jeong Y.-S."/>
            <person name="Kang W.-R."/>
            <person name="Bae J.-W."/>
        </authorList>
    </citation>
    <scope>NUCLEOTIDE SEQUENCE [LARGE SCALE GENOMIC DNA]</scope>
    <source>
        <strain evidence="2 3">S12M18</strain>
    </source>
</reference>
<sequence>MIVRALALAGGISGAAALSQYPEFSQQYIQRLGGQVDALTLMVDEFDRSASANGLTRRAALDQMQGTPFLTARKADMERAFDRQARLSQNLTFLRLATPLERITMPHRMADRDTIRATWADFRPALPLTVAGAVAAALGFLGGWGAVRLLLWPLRKKRRAALT</sequence>
<dbReference type="InterPro" id="IPR022584">
    <property type="entry name" value="DUF2937"/>
</dbReference>
<dbReference type="Pfam" id="PF11157">
    <property type="entry name" value="DUF2937"/>
    <property type="match status" value="1"/>
</dbReference>
<feature type="transmembrane region" description="Helical" evidence="1">
    <location>
        <begin position="125"/>
        <end position="151"/>
    </location>
</feature>
<keyword evidence="1" id="KW-1133">Transmembrane helix</keyword>
<name>A0A4P8ECU6_9RHOB</name>
<evidence type="ECO:0000313" key="3">
    <source>
        <dbReference type="Proteomes" id="UP000298631"/>
    </source>
</evidence>
<evidence type="ECO:0000256" key="1">
    <source>
        <dbReference type="SAM" id="Phobius"/>
    </source>
</evidence>
<dbReference type="KEGG" id="pseb:EOK75_00720"/>
<dbReference type="EMBL" id="CP039964">
    <property type="protein sequence ID" value="QCO54473.1"/>
    <property type="molecule type" value="Genomic_DNA"/>
</dbReference>
<dbReference type="Proteomes" id="UP000298631">
    <property type="component" value="Chromosome"/>
</dbReference>
<evidence type="ECO:0000313" key="2">
    <source>
        <dbReference type="EMBL" id="QCO54473.1"/>
    </source>
</evidence>